<feature type="region of interest" description="Disordered" evidence="3">
    <location>
        <begin position="40"/>
        <end position="72"/>
    </location>
</feature>
<name>A0A2Z4FNM5_9DELT</name>
<evidence type="ECO:0000313" key="6">
    <source>
        <dbReference type="Proteomes" id="UP000249799"/>
    </source>
</evidence>
<dbReference type="InterPro" id="IPR003343">
    <property type="entry name" value="Big_2"/>
</dbReference>
<accession>A0A2Z4FNM5</accession>
<dbReference type="AlphaFoldDB" id="A0A2Z4FNM5"/>
<evidence type="ECO:0000313" key="5">
    <source>
        <dbReference type="EMBL" id="AWV90543.1"/>
    </source>
</evidence>
<dbReference type="InterPro" id="IPR009091">
    <property type="entry name" value="RCC1/BLIP-II"/>
</dbReference>
<keyword evidence="1" id="KW-0344">Guanine-nucleotide releasing factor</keyword>
<dbReference type="Proteomes" id="UP000249799">
    <property type="component" value="Chromosome"/>
</dbReference>
<dbReference type="SMART" id="SM00635">
    <property type="entry name" value="BID_2"/>
    <property type="match status" value="1"/>
</dbReference>
<dbReference type="Pfam" id="PF02368">
    <property type="entry name" value="Big_2"/>
    <property type="match status" value="1"/>
</dbReference>
<dbReference type="InterPro" id="IPR008964">
    <property type="entry name" value="Invasin/intimin_cell_adhesion"/>
</dbReference>
<dbReference type="InterPro" id="IPR058923">
    <property type="entry name" value="RCC1-like_dom"/>
</dbReference>
<organism evidence="5 6">
    <name type="scientific">Bradymonas sediminis</name>
    <dbReference type="NCBI Taxonomy" id="1548548"/>
    <lineage>
        <taxon>Bacteria</taxon>
        <taxon>Deltaproteobacteria</taxon>
        <taxon>Bradymonadales</taxon>
        <taxon>Bradymonadaceae</taxon>
        <taxon>Bradymonas</taxon>
    </lineage>
</organism>
<dbReference type="Gene3D" id="2.130.10.30">
    <property type="entry name" value="Regulator of chromosome condensation 1/beta-lactamase-inhibitor protein II"/>
    <property type="match status" value="2"/>
</dbReference>
<dbReference type="PRINTS" id="PR00633">
    <property type="entry name" value="RCCNDNSATION"/>
</dbReference>
<gene>
    <name evidence="5" type="ORF">DN745_14890</name>
</gene>
<dbReference type="PROSITE" id="PS50012">
    <property type="entry name" value="RCC1_3"/>
    <property type="match status" value="5"/>
</dbReference>
<dbReference type="PANTHER" id="PTHR45982">
    <property type="entry name" value="REGULATOR OF CHROMOSOME CONDENSATION"/>
    <property type="match status" value="1"/>
</dbReference>
<feature type="compositionally biased region" description="Acidic residues" evidence="3">
    <location>
        <begin position="56"/>
        <end position="70"/>
    </location>
</feature>
<keyword evidence="2" id="KW-0677">Repeat</keyword>
<dbReference type="KEGG" id="bsed:DN745_14890"/>
<dbReference type="RefSeq" id="WP_111336044.1">
    <property type="nucleotide sequence ID" value="NZ_CP030032.1"/>
</dbReference>
<feature type="signal peptide" evidence="4">
    <location>
        <begin position="1"/>
        <end position="26"/>
    </location>
</feature>
<proteinExistence type="predicted"/>
<protein>
    <submittedName>
        <fullName evidence="5">Uncharacterized protein</fullName>
    </submittedName>
</protein>
<sequence length="534" mass="55793">MSRARTIFTVRRSAATLLALFLLAGAASCSLYEDFEPLGGTPEADGDADSPQGDVIEGDVDTVNDTDAGSDADALSHDVDASAPAQAASVDLAPAEVLLFPGEQTQIAATVRDGAGNIRDDFSLDWSTSDETVATVDAAGRVTAVGLGDAQLRASVGDVSATLQVEVVRWEQISARYYYSCGVLSNHDAYCWGRNNVYGVLGNGALDSGVDDDHPNSDANVNRPTRISGNLAFSSVSASNYHACGLTVAGKAYCWGVNAAGHLGNGGSEFSPVPVPVAGVHIFVEIQLGTNHACGLDAENDLHCWGYNGEGQLGLDTGGANYSSVPRMLSGHKFVEFSLGSVHTCAIDTSGVTYCWGGNSYGQLGVGDVVKYVDPTPVDTTEEFVKIAAGMTYTCGMTAAGEIYCWGDNYYGQLGDGTTTVRHAPVRASPGHTYKNLYVGPVSVCAGEADDRVYCWGFGGQGNLGNGAPAETVLQRLPVVGGYTWRSMSLGIQHTCGLAHGDDRAFCWGDNDNGEIGNGMNQEFVLLPTAVESP</sequence>
<feature type="chain" id="PRO_5043646701" evidence="4">
    <location>
        <begin position="27"/>
        <end position="534"/>
    </location>
</feature>
<evidence type="ECO:0000256" key="2">
    <source>
        <dbReference type="ARBA" id="ARBA00022737"/>
    </source>
</evidence>
<evidence type="ECO:0000256" key="3">
    <source>
        <dbReference type="SAM" id="MobiDB-lite"/>
    </source>
</evidence>
<evidence type="ECO:0000256" key="1">
    <source>
        <dbReference type="ARBA" id="ARBA00022658"/>
    </source>
</evidence>
<dbReference type="OrthoDB" id="9758365at2"/>
<reference evidence="5 6" key="1">
    <citation type="submission" date="2018-06" db="EMBL/GenBank/DDBJ databases">
        <title>Lujinxingia sediminis gen. nov. sp. nov., a new facultative anaerobic member of the class Deltaproteobacteria, and proposal of Lujinxingaceae fam. nov.</title>
        <authorList>
            <person name="Guo L.-Y."/>
            <person name="Li C.-M."/>
            <person name="Wang S."/>
            <person name="Du Z.-J."/>
        </authorList>
    </citation>
    <scope>NUCLEOTIDE SEQUENCE [LARGE SCALE GENOMIC DNA]</scope>
    <source>
        <strain evidence="5 6">FA350</strain>
    </source>
</reference>
<dbReference type="InterPro" id="IPR000408">
    <property type="entry name" value="Reg_chr_condens"/>
</dbReference>
<dbReference type="InterPro" id="IPR051553">
    <property type="entry name" value="Ran_GTPase-activating"/>
</dbReference>
<dbReference type="EMBL" id="CP030032">
    <property type="protein sequence ID" value="AWV90543.1"/>
    <property type="molecule type" value="Genomic_DNA"/>
</dbReference>
<evidence type="ECO:0000256" key="4">
    <source>
        <dbReference type="SAM" id="SignalP"/>
    </source>
</evidence>
<dbReference type="Pfam" id="PF25390">
    <property type="entry name" value="WD40_RLD"/>
    <property type="match status" value="1"/>
</dbReference>
<dbReference type="SUPFAM" id="SSF50985">
    <property type="entry name" value="RCC1/BLIP-II"/>
    <property type="match status" value="1"/>
</dbReference>
<dbReference type="PANTHER" id="PTHR45982:SF1">
    <property type="entry name" value="REGULATOR OF CHROMOSOME CONDENSATION"/>
    <property type="match status" value="1"/>
</dbReference>
<dbReference type="SUPFAM" id="SSF49373">
    <property type="entry name" value="Invasin/intimin cell-adhesion fragments"/>
    <property type="match status" value="1"/>
</dbReference>
<dbReference type="GO" id="GO:0005737">
    <property type="term" value="C:cytoplasm"/>
    <property type="evidence" value="ECO:0007669"/>
    <property type="project" value="TreeGrafter"/>
</dbReference>
<keyword evidence="6" id="KW-1185">Reference proteome</keyword>
<dbReference type="PROSITE" id="PS51257">
    <property type="entry name" value="PROKAR_LIPOPROTEIN"/>
    <property type="match status" value="1"/>
</dbReference>
<keyword evidence="4" id="KW-0732">Signal</keyword>
<dbReference type="GO" id="GO:0005085">
    <property type="term" value="F:guanyl-nucleotide exchange factor activity"/>
    <property type="evidence" value="ECO:0007669"/>
    <property type="project" value="TreeGrafter"/>
</dbReference>
<dbReference type="Gene3D" id="2.60.40.1080">
    <property type="match status" value="1"/>
</dbReference>